<gene>
    <name evidence="2" type="ORF">MMKA1_08230</name>
</gene>
<feature type="domain" description="Winged helix DNA-binding" evidence="1">
    <location>
        <begin position="23"/>
        <end position="89"/>
    </location>
</feature>
<dbReference type="EMBL" id="AP011526">
    <property type="protein sequence ID" value="BAP60940.1"/>
    <property type="molecule type" value="Genomic_DNA"/>
</dbReference>
<proteinExistence type="predicted"/>
<accession>A0A2Z5PE82</accession>
<organism evidence="2 3">
    <name type="scientific">Methanococcus maripaludis KA1</name>
    <dbReference type="NCBI Taxonomy" id="637914"/>
    <lineage>
        <taxon>Archaea</taxon>
        <taxon>Methanobacteriati</taxon>
        <taxon>Methanobacteriota</taxon>
        <taxon>Methanomada group</taxon>
        <taxon>Methanococci</taxon>
        <taxon>Methanococcales</taxon>
        <taxon>Methanococcaceae</taxon>
        <taxon>Methanococcus</taxon>
    </lineage>
</organism>
<dbReference type="InterPro" id="IPR036388">
    <property type="entry name" value="WH-like_DNA-bd_sf"/>
</dbReference>
<dbReference type="RefSeq" id="WP_146778150.1">
    <property type="nucleotide sequence ID" value="NZ_AP011526.1"/>
</dbReference>
<evidence type="ECO:0000313" key="2">
    <source>
        <dbReference type="EMBL" id="BAP60940.1"/>
    </source>
</evidence>
<dbReference type="CDD" id="cd00090">
    <property type="entry name" value="HTH_ARSR"/>
    <property type="match status" value="1"/>
</dbReference>
<reference evidence="2 3" key="1">
    <citation type="submission" date="2009-06" db="EMBL/GenBank/DDBJ databases">
        <title>Molecular Evidence for Microbiologically Influenced Corrosion from genome of Methanogen.</title>
        <authorList>
            <person name="Ito N."/>
            <person name="Tsurumaru H."/>
            <person name="Shimizu A."/>
            <person name="Harada T."/>
            <person name="Hosoyama A."/>
            <person name="Horikawa H."/>
            <person name="Wakai S."/>
            <person name="Sasaki K."/>
            <person name="Nishijima K."/>
            <person name="Ataku H."/>
            <person name="Yamazaki J."/>
            <person name="Mise M."/>
            <person name="Yamazaki S."/>
            <person name="Tanikawa S."/>
            <person name="Harayama S."/>
            <person name="Fujita N."/>
        </authorList>
    </citation>
    <scope>NUCLEOTIDE SEQUENCE [LARGE SCALE GENOMIC DNA]</scope>
    <source>
        <strain evidence="3">KA1 ( NBRC 102054)</strain>
    </source>
</reference>
<protein>
    <recommendedName>
        <fullName evidence="1">Winged helix DNA-binding domain-containing protein</fullName>
    </recommendedName>
</protein>
<dbReference type="SUPFAM" id="SSF46785">
    <property type="entry name" value="Winged helix' DNA-binding domain"/>
    <property type="match status" value="1"/>
</dbReference>
<dbReference type="KEGG" id="mmak:MMKA1_08230"/>
<evidence type="ECO:0000313" key="3">
    <source>
        <dbReference type="Proteomes" id="UP000264208"/>
    </source>
</evidence>
<sequence length="264" mass="30900">MEDNATELDKKFLKTISKNQMKEIIKHLYKVGTSGFEEFQGATTLKRSNLSVNLRELEELGLVERWEEREGRKIPKAYFKLTDQGKKTFIIFGIIEEILERYKEYSEYEKAFLDVAKEVGTLSVNIPVLESSQKLNPVEIGSYSPEKWYIHNETRKFFCVNYSYDEFLTSDSFINGKIYPSMIFDAQVFKLFLVLSLNTHDYFVPVSKIDVNELLEVFEEIPDASYGDLGLEVNYKNIEKLEELYKKWRINSTADIIKILNENL</sequence>
<dbReference type="InterPro" id="IPR036390">
    <property type="entry name" value="WH_DNA-bd_sf"/>
</dbReference>
<name>A0A2Z5PE82_METMI</name>
<dbReference type="AlphaFoldDB" id="A0A2Z5PE82"/>
<dbReference type="Pfam" id="PF13601">
    <property type="entry name" value="HTH_34"/>
    <property type="match status" value="1"/>
</dbReference>
<dbReference type="InterPro" id="IPR011991">
    <property type="entry name" value="ArsR-like_HTH"/>
</dbReference>
<evidence type="ECO:0000259" key="1">
    <source>
        <dbReference type="Pfam" id="PF13601"/>
    </source>
</evidence>
<dbReference type="Proteomes" id="UP000264208">
    <property type="component" value="Chromosome"/>
</dbReference>
<dbReference type="GeneID" id="41279239"/>
<dbReference type="Gene3D" id="1.10.10.10">
    <property type="entry name" value="Winged helix-like DNA-binding domain superfamily/Winged helix DNA-binding domain"/>
    <property type="match status" value="1"/>
</dbReference>
<dbReference type="InterPro" id="IPR027395">
    <property type="entry name" value="WH_DNA-bd_dom"/>
</dbReference>